<dbReference type="KEGG" id="nsh:GXM_02634"/>
<reference evidence="2 3" key="1">
    <citation type="submission" date="2019-10" db="EMBL/GenBank/DDBJ databases">
        <title>Genomic and transcriptomic insights into the perfect genentic adaptation of a filamentous nitrogen-fixing cyanobacterium to rice fields.</title>
        <authorList>
            <person name="Chen Z."/>
        </authorList>
    </citation>
    <scope>NUCLEOTIDE SEQUENCE [LARGE SCALE GENOMIC DNA]</scope>
    <source>
        <strain evidence="2">CCNUC1</strain>
    </source>
</reference>
<evidence type="ECO:0000313" key="2">
    <source>
        <dbReference type="EMBL" id="QFS45157.1"/>
    </source>
</evidence>
<proteinExistence type="predicted"/>
<accession>A0A5P8VXQ2</accession>
<gene>
    <name evidence="2" type="ORF">GXM_02634</name>
</gene>
<protein>
    <submittedName>
        <fullName evidence="2">Uncharacterized protein</fullName>
    </submittedName>
</protein>
<keyword evidence="1" id="KW-0472">Membrane</keyword>
<keyword evidence="3" id="KW-1185">Reference proteome</keyword>
<feature type="transmembrane region" description="Helical" evidence="1">
    <location>
        <begin position="20"/>
        <end position="39"/>
    </location>
</feature>
<dbReference type="EMBL" id="CP045226">
    <property type="protein sequence ID" value="QFS45157.1"/>
    <property type="molecule type" value="Genomic_DNA"/>
</dbReference>
<name>A0A5P8VXQ2_9NOSO</name>
<dbReference type="AlphaFoldDB" id="A0A5P8VXQ2"/>
<keyword evidence="1" id="KW-0812">Transmembrane</keyword>
<sequence>MAGQYLAGSKDAMNRVSTNGVIVALFFFIGIISLSTKVFTLI</sequence>
<organism evidence="2 3">
    <name type="scientific">Nostoc sphaeroides CCNUC1</name>
    <dbReference type="NCBI Taxonomy" id="2653204"/>
    <lineage>
        <taxon>Bacteria</taxon>
        <taxon>Bacillati</taxon>
        <taxon>Cyanobacteriota</taxon>
        <taxon>Cyanophyceae</taxon>
        <taxon>Nostocales</taxon>
        <taxon>Nostocaceae</taxon>
        <taxon>Nostoc</taxon>
    </lineage>
</organism>
<keyword evidence="1" id="KW-1133">Transmembrane helix</keyword>
<evidence type="ECO:0000256" key="1">
    <source>
        <dbReference type="SAM" id="Phobius"/>
    </source>
</evidence>
<dbReference type="Proteomes" id="UP000326678">
    <property type="component" value="Chromosome Gxm1"/>
</dbReference>
<evidence type="ECO:0000313" key="3">
    <source>
        <dbReference type="Proteomes" id="UP000326678"/>
    </source>
</evidence>